<dbReference type="GO" id="GO:0005886">
    <property type="term" value="C:plasma membrane"/>
    <property type="evidence" value="ECO:0007669"/>
    <property type="project" value="UniProtKB-SubCell"/>
</dbReference>
<dbReference type="InterPro" id="IPR000109">
    <property type="entry name" value="POT_fam"/>
</dbReference>
<dbReference type="Gene3D" id="1.20.1250.20">
    <property type="entry name" value="MFS general substrate transporter like domains"/>
    <property type="match status" value="1"/>
</dbReference>
<dbReference type="InterPro" id="IPR036259">
    <property type="entry name" value="MFS_trans_sf"/>
</dbReference>
<evidence type="ECO:0000259" key="10">
    <source>
        <dbReference type="PROSITE" id="PS50850"/>
    </source>
</evidence>
<feature type="transmembrane region" description="Helical" evidence="9">
    <location>
        <begin position="391"/>
        <end position="410"/>
    </location>
</feature>
<feature type="transmembrane region" description="Helical" evidence="9">
    <location>
        <begin position="179"/>
        <end position="200"/>
    </location>
</feature>
<protein>
    <submittedName>
        <fullName evidence="11">POT family proton-dependent oligopeptide transporter</fullName>
    </submittedName>
</protein>
<dbReference type="FunFam" id="1.20.1250.20:FF:000017">
    <property type="entry name" value="Dipeptide and tripeptide permease A"/>
    <property type="match status" value="1"/>
</dbReference>
<feature type="transmembrane region" description="Helical" evidence="9">
    <location>
        <begin position="253"/>
        <end position="274"/>
    </location>
</feature>
<evidence type="ECO:0000256" key="4">
    <source>
        <dbReference type="ARBA" id="ARBA00022475"/>
    </source>
</evidence>
<dbReference type="GO" id="GO:0042937">
    <property type="term" value="F:tripeptide transmembrane transporter activity"/>
    <property type="evidence" value="ECO:0007669"/>
    <property type="project" value="UniProtKB-ARBA"/>
</dbReference>
<dbReference type="PROSITE" id="PS01022">
    <property type="entry name" value="PTR2_1"/>
    <property type="match status" value="1"/>
</dbReference>
<dbReference type="EMBL" id="RJKE01000001">
    <property type="protein sequence ID" value="ROO84203.1"/>
    <property type="molecule type" value="Genomic_DNA"/>
</dbReference>
<evidence type="ECO:0000256" key="5">
    <source>
        <dbReference type="ARBA" id="ARBA00022692"/>
    </source>
</evidence>
<dbReference type="PROSITE" id="PS01023">
    <property type="entry name" value="PTR2_2"/>
    <property type="match status" value="1"/>
</dbReference>
<evidence type="ECO:0000256" key="2">
    <source>
        <dbReference type="ARBA" id="ARBA00005982"/>
    </source>
</evidence>
<feature type="transmembrane region" description="Helical" evidence="9">
    <location>
        <begin position="286"/>
        <end position="303"/>
    </location>
</feature>
<accession>A0A3N1CSC9</accession>
<dbReference type="Proteomes" id="UP000272400">
    <property type="component" value="Unassembled WGS sequence"/>
</dbReference>
<feature type="transmembrane region" description="Helical" evidence="9">
    <location>
        <begin position="335"/>
        <end position="352"/>
    </location>
</feature>
<feature type="transmembrane region" description="Helical" evidence="9">
    <location>
        <begin position="61"/>
        <end position="82"/>
    </location>
</feature>
<evidence type="ECO:0000313" key="12">
    <source>
        <dbReference type="Proteomes" id="UP000272400"/>
    </source>
</evidence>
<dbReference type="PROSITE" id="PS50850">
    <property type="entry name" value="MFS"/>
    <property type="match status" value="1"/>
</dbReference>
<feature type="transmembrane region" description="Helical" evidence="9">
    <location>
        <begin position="460"/>
        <end position="479"/>
    </location>
</feature>
<dbReference type="NCBIfam" id="TIGR00924">
    <property type="entry name" value="yjdL_sub1_fam"/>
    <property type="match status" value="1"/>
</dbReference>
<name>A0A3N1CSC9_9ACTN</name>
<keyword evidence="4" id="KW-1003">Cell membrane</keyword>
<keyword evidence="5 8" id="KW-0812">Transmembrane</keyword>
<dbReference type="RefSeq" id="WP_246052611.1">
    <property type="nucleotide sequence ID" value="NZ_RJKE01000001.1"/>
</dbReference>
<dbReference type="AlphaFoldDB" id="A0A3N1CSC9"/>
<gene>
    <name evidence="11" type="ORF">EDD29_1722</name>
</gene>
<feature type="transmembrane region" description="Helical" evidence="9">
    <location>
        <begin position="114"/>
        <end position="133"/>
    </location>
</feature>
<dbReference type="GO" id="GO:0035443">
    <property type="term" value="P:tripeptide transmembrane transport"/>
    <property type="evidence" value="ECO:0007669"/>
    <property type="project" value="UniProtKB-ARBA"/>
</dbReference>
<evidence type="ECO:0000256" key="1">
    <source>
        <dbReference type="ARBA" id="ARBA00004651"/>
    </source>
</evidence>
<comment type="subcellular location">
    <subcellularLocation>
        <location evidence="1">Cell membrane</location>
        <topology evidence="1">Multi-pass membrane protein</topology>
    </subcellularLocation>
    <subcellularLocation>
        <location evidence="8">Membrane</location>
        <topology evidence="8">Multi-pass membrane protein</topology>
    </subcellularLocation>
</comment>
<feature type="transmembrane region" description="Helical" evidence="9">
    <location>
        <begin position="226"/>
        <end position="247"/>
    </location>
</feature>
<feature type="transmembrane region" description="Helical" evidence="9">
    <location>
        <begin position="91"/>
        <end position="108"/>
    </location>
</feature>
<sequence length="506" mass="53416">MTSTDQPREKTFFGHPRPLATLFMTELWERFSFYGMRAILALFLSTAIIDGGLGLSTGTAAAVVGVYNAMVYLAALPGGWIADRILGPQRAVLIGAIIIMVGHLAMAVPGGAGWIYLGLALIVAGTGLLKPNISTMVGHLYDDRDAAHRDAGFSLFYMGINIGSLAPFVVGWLGQNVNYHLGFACAAVGMFLGIVQYVAGGKGLRGIGARPTHPLTPHERNRAMKVVGIALLALVLLAVVAALAGFLTLDAATVFLTIVAVAVPIAYFCYILLGDHGLTADEKSRMKVYLALFAAAAVFWMIFDQAATTLTTFAATSTDLSVFGWEMPSSWTQNINPIFIIILAPVFAALWVRLGDRVSTPLKFAIALVLAGLSFVAMSAAASIASTGVKVSILWLVLVYLMQTCGELCLSPVGLSVTTRLAPAMFSSQMMGVWFLAVSVGDSIGGQVARLSNGGTSPVYFLWSGVFAIAVGVVLFLCVPGLRRVMNEHPGAGLRPGTGHPGKLSE</sequence>
<feature type="transmembrane region" description="Helical" evidence="9">
    <location>
        <begin position="364"/>
        <end position="385"/>
    </location>
</feature>
<evidence type="ECO:0000256" key="7">
    <source>
        <dbReference type="ARBA" id="ARBA00023136"/>
    </source>
</evidence>
<evidence type="ECO:0000256" key="9">
    <source>
        <dbReference type="SAM" id="Phobius"/>
    </source>
</evidence>
<dbReference type="InterPro" id="IPR005279">
    <property type="entry name" value="Dipep/tripep_permease"/>
</dbReference>
<keyword evidence="12" id="KW-1185">Reference proteome</keyword>
<organism evidence="11 12">
    <name type="scientific">Actinocorallia herbida</name>
    <dbReference type="NCBI Taxonomy" id="58109"/>
    <lineage>
        <taxon>Bacteria</taxon>
        <taxon>Bacillati</taxon>
        <taxon>Actinomycetota</taxon>
        <taxon>Actinomycetes</taxon>
        <taxon>Streptosporangiales</taxon>
        <taxon>Thermomonosporaceae</taxon>
        <taxon>Actinocorallia</taxon>
    </lineage>
</organism>
<dbReference type="GO" id="GO:0015333">
    <property type="term" value="F:peptide:proton symporter activity"/>
    <property type="evidence" value="ECO:0007669"/>
    <property type="project" value="UniProtKB-ARBA"/>
</dbReference>
<dbReference type="InterPro" id="IPR050171">
    <property type="entry name" value="MFS_Transporters"/>
</dbReference>
<evidence type="ECO:0000256" key="3">
    <source>
        <dbReference type="ARBA" id="ARBA00022448"/>
    </source>
</evidence>
<comment type="similarity">
    <text evidence="2 8">Belongs to the major facilitator superfamily. Proton-dependent oligopeptide transporter (POT/PTR) (TC 2.A.17) family.</text>
</comment>
<dbReference type="PANTHER" id="PTHR23517">
    <property type="entry name" value="RESISTANCE PROTEIN MDTM, PUTATIVE-RELATED-RELATED"/>
    <property type="match status" value="1"/>
</dbReference>
<dbReference type="GO" id="GO:0071916">
    <property type="term" value="F:dipeptide transmembrane transporter activity"/>
    <property type="evidence" value="ECO:0007669"/>
    <property type="project" value="UniProtKB-ARBA"/>
</dbReference>
<comment type="caution">
    <text evidence="11">The sequence shown here is derived from an EMBL/GenBank/DDBJ whole genome shotgun (WGS) entry which is preliminary data.</text>
</comment>
<dbReference type="InterPro" id="IPR020846">
    <property type="entry name" value="MFS_dom"/>
</dbReference>
<keyword evidence="6 9" id="KW-1133">Transmembrane helix</keyword>
<proteinExistence type="inferred from homology"/>
<dbReference type="CDD" id="cd17346">
    <property type="entry name" value="MFS_DtpA_like"/>
    <property type="match status" value="1"/>
</dbReference>
<dbReference type="SUPFAM" id="SSF103473">
    <property type="entry name" value="MFS general substrate transporter"/>
    <property type="match status" value="2"/>
</dbReference>
<dbReference type="Pfam" id="PF00854">
    <property type="entry name" value="PTR2"/>
    <property type="match status" value="1"/>
</dbReference>
<feature type="domain" description="Major facilitator superfamily (MFS) profile" evidence="10">
    <location>
        <begin position="290"/>
        <end position="506"/>
    </location>
</feature>
<evidence type="ECO:0000256" key="8">
    <source>
        <dbReference type="RuleBase" id="RU003755"/>
    </source>
</evidence>
<feature type="transmembrane region" description="Helical" evidence="9">
    <location>
        <begin position="154"/>
        <end position="173"/>
    </location>
</feature>
<dbReference type="InterPro" id="IPR018456">
    <property type="entry name" value="PTR2_symporter_CS"/>
</dbReference>
<keyword evidence="3 8" id="KW-0813">Transport</keyword>
<reference evidence="11 12" key="1">
    <citation type="submission" date="2018-11" db="EMBL/GenBank/DDBJ databases">
        <title>Sequencing the genomes of 1000 actinobacteria strains.</title>
        <authorList>
            <person name="Klenk H.-P."/>
        </authorList>
    </citation>
    <scope>NUCLEOTIDE SEQUENCE [LARGE SCALE GENOMIC DNA]</scope>
    <source>
        <strain evidence="11 12">DSM 44254</strain>
    </source>
</reference>
<feature type="transmembrane region" description="Helical" evidence="9">
    <location>
        <begin position="31"/>
        <end position="49"/>
    </location>
</feature>
<evidence type="ECO:0000313" key="11">
    <source>
        <dbReference type="EMBL" id="ROO84203.1"/>
    </source>
</evidence>
<keyword evidence="7 9" id="KW-0472">Membrane</keyword>
<dbReference type="PANTHER" id="PTHR23517:SF15">
    <property type="entry name" value="PROTON-DEPENDENT OLIGOPEPTIDE FAMILY TRANSPORT PROTEIN"/>
    <property type="match status" value="1"/>
</dbReference>
<evidence type="ECO:0000256" key="6">
    <source>
        <dbReference type="ARBA" id="ARBA00022989"/>
    </source>
</evidence>